<accession>A0ABR9S0J5</accession>
<sequence>MAPDSLAAIVLVCVLAPVLEEMLFRGLILRGFLARYPRWPAIVLSALLFGAAHLNIYQFIVGIVIGVPLGWLYERTRSLLPCIALHAAYNVAVTWLEVQARGSGGQPLGESPLVGWSIALVLGTAGALWLARVLQPSRA</sequence>
<dbReference type="Pfam" id="PF02517">
    <property type="entry name" value="Rce1-like"/>
    <property type="match status" value="1"/>
</dbReference>
<feature type="domain" description="CAAX prenyl protease 2/Lysostaphin resistance protein A-like" evidence="2">
    <location>
        <begin position="5"/>
        <end position="91"/>
    </location>
</feature>
<evidence type="ECO:0000259" key="2">
    <source>
        <dbReference type="Pfam" id="PF02517"/>
    </source>
</evidence>
<evidence type="ECO:0000313" key="4">
    <source>
        <dbReference type="Proteomes" id="UP000806285"/>
    </source>
</evidence>
<comment type="caution">
    <text evidence="3">The sequence shown here is derived from an EMBL/GenBank/DDBJ whole genome shotgun (WGS) entry which is preliminary data.</text>
</comment>
<feature type="transmembrane region" description="Helical" evidence="1">
    <location>
        <begin position="113"/>
        <end position="134"/>
    </location>
</feature>
<dbReference type="Proteomes" id="UP000806285">
    <property type="component" value="Unassembled WGS sequence"/>
</dbReference>
<organism evidence="3 4">
    <name type="scientific">Ramlibacter pallidus</name>
    <dbReference type="NCBI Taxonomy" id="2780087"/>
    <lineage>
        <taxon>Bacteria</taxon>
        <taxon>Pseudomonadati</taxon>
        <taxon>Pseudomonadota</taxon>
        <taxon>Betaproteobacteria</taxon>
        <taxon>Burkholderiales</taxon>
        <taxon>Comamonadaceae</taxon>
        <taxon>Ramlibacter</taxon>
    </lineage>
</organism>
<dbReference type="InterPro" id="IPR052710">
    <property type="entry name" value="CAAX_protease"/>
</dbReference>
<feature type="transmembrane region" description="Helical" evidence="1">
    <location>
        <begin position="6"/>
        <end position="29"/>
    </location>
</feature>
<dbReference type="PANTHER" id="PTHR36435">
    <property type="entry name" value="SLR1288 PROTEIN"/>
    <property type="match status" value="1"/>
</dbReference>
<dbReference type="EMBL" id="JADDIV010000002">
    <property type="protein sequence ID" value="MBE7367021.1"/>
    <property type="molecule type" value="Genomic_DNA"/>
</dbReference>
<keyword evidence="4" id="KW-1185">Reference proteome</keyword>
<dbReference type="GO" id="GO:0008237">
    <property type="term" value="F:metallopeptidase activity"/>
    <property type="evidence" value="ECO:0007669"/>
    <property type="project" value="UniProtKB-KW"/>
</dbReference>
<keyword evidence="1" id="KW-1133">Transmembrane helix</keyword>
<protein>
    <submittedName>
        <fullName evidence="3">CPBP family intramembrane metalloprotease</fullName>
    </submittedName>
</protein>
<keyword evidence="1" id="KW-0472">Membrane</keyword>
<name>A0ABR9S0J5_9BURK</name>
<gene>
    <name evidence="3" type="ORF">IM787_05575</name>
</gene>
<keyword evidence="3" id="KW-0645">Protease</keyword>
<reference evidence="3 4" key="1">
    <citation type="submission" date="2020-10" db="EMBL/GenBank/DDBJ databases">
        <title>Ramlibacter sp. HM2 16S ribosomal RNA gene Genome sequencing and assembly.</title>
        <authorList>
            <person name="Kang M."/>
        </authorList>
    </citation>
    <scope>NUCLEOTIDE SEQUENCE [LARGE SCALE GENOMIC DNA]</scope>
    <source>
        <strain evidence="3 4">HM2</strain>
    </source>
</reference>
<dbReference type="PANTHER" id="PTHR36435:SF1">
    <property type="entry name" value="CAAX AMINO TERMINAL PROTEASE FAMILY PROTEIN"/>
    <property type="match status" value="1"/>
</dbReference>
<proteinExistence type="predicted"/>
<feature type="transmembrane region" description="Helical" evidence="1">
    <location>
        <begin position="41"/>
        <end position="71"/>
    </location>
</feature>
<dbReference type="InterPro" id="IPR003675">
    <property type="entry name" value="Rce1/LyrA-like_dom"/>
</dbReference>
<keyword evidence="1" id="KW-0812">Transmembrane</keyword>
<evidence type="ECO:0000313" key="3">
    <source>
        <dbReference type="EMBL" id="MBE7367021.1"/>
    </source>
</evidence>
<keyword evidence="3" id="KW-0378">Hydrolase</keyword>
<keyword evidence="3" id="KW-0482">Metalloprotease</keyword>
<evidence type="ECO:0000256" key="1">
    <source>
        <dbReference type="SAM" id="Phobius"/>
    </source>
</evidence>